<reference evidence="1" key="1">
    <citation type="submission" date="2019-08" db="EMBL/GenBank/DDBJ databases">
        <authorList>
            <person name="Kucharzyk K."/>
            <person name="Murdoch R.W."/>
            <person name="Higgins S."/>
            <person name="Loffler F."/>
        </authorList>
    </citation>
    <scope>NUCLEOTIDE SEQUENCE</scope>
</reference>
<sequence>MKRIMTVLITCLLLASMTSAAAIAIVPEIIFAYPPKLDDFQADFLFYLDQNSVILENTDFIASESDDDPPFVSYDCEPIAGANVSVTYQNDALISYYMSVPEADNYANVKLADLGLSFFMAACQLDRDQAYALFEYLTTSLEPAEYFGRQSEIQRDGYTASMGIAPTGMVSLVVYPDNI</sequence>
<dbReference type="AlphaFoldDB" id="A0A645IP29"/>
<evidence type="ECO:0000313" key="1">
    <source>
        <dbReference type="EMBL" id="MPN53081.1"/>
    </source>
</evidence>
<comment type="caution">
    <text evidence="1">The sequence shown here is derived from an EMBL/GenBank/DDBJ whole genome shotgun (WGS) entry which is preliminary data.</text>
</comment>
<dbReference type="EMBL" id="VSSQ01119857">
    <property type="protein sequence ID" value="MPN53081.1"/>
    <property type="molecule type" value="Genomic_DNA"/>
</dbReference>
<name>A0A645IP29_9ZZZZ</name>
<accession>A0A645IP29</accession>
<protein>
    <submittedName>
        <fullName evidence="1">Uncharacterized protein</fullName>
    </submittedName>
</protein>
<gene>
    <name evidence="1" type="ORF">SDC9_200745</name>
</gene>
<organism evidence="1">
    <name type="scientific">bioreactor metagenome</name>
    <dbReference type="NCBI Taxonomy" id="1076179"/>
    <lineage>
        <taxon>unclassified sequences</taxon>
        <taxon>metagenomes</taxon>
        <taxon>ecological metagenomes</taxon>
    </lineage>
</organism>
<proteinExistence type="predicted"/>